<evidence type="ECO:0008006" key="3">
    <source>
        <dbReference type="Google" id="ProtNLM"/>
    </source>
</evidence>
<dbReference type="EMBL" id="JAFITR010000128">
    <property type="protein sequence ID" value="MBN4067388.1"/>
    <property type="molecule type" value="Genomic_DNA"/>
</dbReference>
<reference evidence="1 2" key="1">
    <citation type="submission" date="2021-02" db="EMBL/GenBank/DDBJ databases">
        <title>Activity-based single-cell genomes from oceanic crustal fluid captures similar information to metagenomic and metatranscriptomic surveys with orders of magnitude less sampling.</title>
        <authorList>
            <person name="D'Angelo T.S."/>
            <person name="Orcutt B.N."/>
        </authorList>
    </citation>
    <scope>NUCLEOTIDE SEQUENCE [LARGE SCALE GENOMIC DNA]</scope>
    <source>
        <strain evidence="1">AH-315-G07</strain>
    </source>
</reference>
<name>A0ABS3AUX3_9BACT</name>
<gene>
    <name evidence="1" type="ORF">JYU14_04825</name>
</gene>
<accession>A0ABS3AUX3</accession>
<evidence type="ECO:0000313" key="1">
    <source>
        <dbReference type="EMBL" id="MBN4067388.1"/>
    </source>
</evidence>
<comment type="caution">
    <text evidence="1">The sequence shown here is derived from an EMBL/GenBank/DDBJ whole genome shotgun (WGS) entry which is preliminary data.</text>
</comment>
<keyword evidence="2" id="KW-1185">Reference proteome</keyword>
<sequence>MKRRAITSTLFIAISLLLCCCNPYKKEIPTGTPYTATNVYANPQYNFAQLHNLLILPIDNALREPLVEEYESRIVASILRNFGKFNYFNVQYDKDLNVLAPIIDLDTDRIDKLKLGIIGKEHNAQGALQVSVSDLRTFPPMRAHVKAAIVDVNTGEKVWVFDQVYDMENANVINGMRVWWNALMAGGDPSSRFQVMMMQPSFFTNFVFYNMARSYEAAQLDNSRAIAQEKEHQNSLKETIRKIQKKL</sequence>
<proteinExistence type="predicted"/>
<protein>
    <recommendedName>
        <fullName evidence="3">Lipoprotein</fullName>
    </recommendedName>
</protein>
<evidence type="ECO:0000313" key="2">
    <source>
        <dbReference type="Proteomes" id="UP000722121"/>
    </source>
</evidence>
<organism evidence="1 2">
    <name type="scientific">Simkania negevensis</name>
    <dbReference type="NCBI Taxonomy" id="83561"/>
    <lineage>
        <taxon>Bacteria</taxon>
        <taxon>Pseudomonadati</taxon>
        <taxon>Chlamydiota</taxon>
        <taxon>Chlamydiia</taxon>
        <taxon>Parachlamydiales</taxon>
        <taxon>Simkaniaceae</taxon>
        <taxon>Simkania</taxon>
    </lineage>
</organism>
<dbReference type="Proteomes" id="UP000722121">
    <property type="component" value="Unassembled WGS sequence"/>
</dbReference>